<sequence length="409" mass="43563">MDNVFAVVVAAGRSERMGQGINKQFLPLSGLPVLARSLRIFEEAEPVQGYVVVAAEGDVERVDRLARREWGCRKLRGVVPGGGRRQDSVRNGLEALPPETEVVLVHDGARPLARVEDVLAVAREASRWGAATLAVPVKDTVKEAGSGGFVARTLPREVLWQAQTPQGFRFSLLVEAHRRAAAEKISATDDASLVEAMGHPVKLVPGSYRNIKITTPEDMVVAEALLEKGEKSNVPSAPLRMGFGYDVHRLVAGRPLILGGVEVPFERGLAGHSDADVLVHAVMDALLGAAGLGDIGRHFPDHDPRYAGISSLMLLEEVGKMLAERGYRVSNIDAVVVAQAPRLAAYIPSMEFNIARSLNIDAGRINVKATTTEGLGFTGTGEGIAAYAVAAVVSSRGRSENLLPTGALD</sequence>
<dbReference type="InterPro" id="IPR001228">
    <property type="entry name" value="IspD"/>
</dbReference>
<evidence type="ECO:0000256" key="7">
    <source>
        <dbReference type="ARBA" id="ARBA00009789"/>
    </source>
</evidence>
<dbReference type="HAMAP" id="MF_00107">
    <property type="entry name" value="IspF"/>
    <property type="match status" value="1"/>
</dbReference>
<evidence type="ECO:0000256" key="3">
    <source>
        <dbReference type="ARBA" id="ARBA00001968"/>
    </source>
</evidence>
<dbReference type="InterPro" id="IPR034683">
    <property type="entry name" value="IspD/TarI"/>
</dbReference>
<comment type="similarity">
    <text evidence="7">Belongs to the IspD/TarI cytidylyltransferase family. IspD subfamily.</text>
</comment>
<comment type="pathway">
    <text evidence="4 14">Isoprenoid biosynthesis; isopentenyl diphosphate biosynthesis via DXP pathway; isopentenyl diphosphate from 1-deoxy-D-xylulose 5-phosphate: step 4/6.</text>
</comment>
<keyword evidence="13 14" id="KW-0511">Multifunctional enzyme</keyword>
<evidence type="ECO:0000256" key="2">
    <source>
        <dbReference type="ARBA" id="ARBA00001282"/>
    </source>
</evidence>
<dbReference type="EMBL" id="FQUW01000018">
    <property type="protein sequence ID" value="SHF21574.1"/>
    <property type="molecule type" value="Genomic_DNA"/>
</dbReference>
<reference evidence="17" key="1">
    <citation type="submission" date="2016-11" db="EMBL/GenBank/DDBJ databases">
        <authorList>
            <person name="Varghese N."/>
            <person name="Submissions S."/>
        </authorList>
    </citation>
    <scope>NUCLEOTIDE SEQUENCE [LARGE SCALE GENOMIC DNA]</scope>
    <source>
        <strain evidence="17">DSM 11792</strain>
    </source>
</reference>
<name>A0A1M4ZU94_9FIRM</name>
<evidence type="ECO:0000256" key="10">
    <source>
        <dbReference type="ARBA" id="ARBA00022723"/>
    </source>
</evidence>
<evidence type="ECO:0000259" key="15">
    <source>
        <dbReference type="Pfam" id="PF02542"/>
    </source>
</evidence>
<keyword evidence="9 14" id="KW-0548">Nucleotidyltransferase</keyword>
<keyword evidence="17" id="KW-1185">Reference proteome</keyword>
<comment type="function">
    <text evidence="14">Bifunctional enzyme that catalyzes the formation of 4-diphosphocytidyl-2-C-methyl-D-erythritol from CTP and 2-C-methyl-D-erythritol 4-phosphate (MEP) (IspD), and catalyzes the conversion of 4-diphosphocytidyl-2-C-methyl-D-erythritol 2-phosphate (CDP-ME2P) to 2-C-methyl-D-erythritol 2,4-cyclodiphosphate (ME-CPP) with a corresponding release of cytidine 5-monophosphate (CMP) (IspF).</text>
</comment>
<proteinExistence type="inferred from homology"/>
<evidence type="ECO:0000256" key="9">
    <source>
        <dbReference type="ARBA" id="ARBA00022695"/>
    </source>
</evidence>
<comment type="caution">
    <text evidence="14">Lacks conserved residue(s) required for the propagation of feature annotation.</text>
</comment>
<dbReference type="GO" id="GO:0016114">
    <property type="term" value="P:terpenoid biosynthetic process"/>
    <property type="evidence" value="ECO:0007669"/>
    <property type="project" value="InterPro"/>
</dbReference>
<feature type="binding site" evidence="14">
    <location>
        <begin position="299"/>
        <end position="303"/>
    </location>
    <ligand>
        <name>4-CDP-2-C-methyl-D-erythritol 2-phosphate</name>
        <dbReference type="ChEBI" id="CHEBI:57919"/>
    </ligand>
</feature>
<dbReference type="PANTHER" id="PTHR32125">
    <property type="entry name" value="2-C-METHYL-D-ERYTHRITOL 4-PHOSPHATE CYTIDYLYLTRANSFERASE, CHLOROPLASTIC"/>
    <property type="match status" value="1"/>
</dbReference>
<evidence type="ECO:0000256" key="6">
    <source>
        <dbReference type="ARBA" id="ARBA00008480"/>
    </source>
</evidence>
<dbReference type="NCBIfam" id="TIGR00151">
    <property type="entry name" value="ispF"/>
    <property type="match status" value="1"/>
</dbReference>
<dbReference type="Pfam" id="PF01128">
    <property type="entry name" value="IspD"/>
    <property type="match status" value="1"/>
</dbReference>
<dbReference type="GO" id="GO:0019288">
    <property type="term" value="P:isopentenyl diphosphate biosynthetic process, methylerythritol 4-phosphate pathway"/>
    <property type="evidence" value="ECO:0007669"/>
    <property type="project" value="UniProtKB-UniRule"/>
</dbReference>
<organism evidence="16 17">
    <name type="scientific">Desulfofundulus australicus DSM 11792</name>
    <dbReference type="NCBI Taxonomy" id="1121425"/>
    <lineage>
        <taxon>Bacteria</taxon>
        <taxon>Bacillati</taxon>
        <taxon>Bacillota</taxon>
        <taxon>Clostridia</taxon>
        <taxon>Eubacteriales</taxon>
        <taxon>Peptococcaceae</taxon>
        <taxon>Desulfofundulus</taxon>
    </lineage>
</organism>
<comment type="pathway">
    <text evidence="5 14">Isoprenoid biosynthesis; isopentenyl diphosphate biosynthesis via DXP pathway; isopentenyl diphosphate from 1-deoxy-D-xylulose 5-phosphate: step 2/6.</text>
</comment>
<dbReference type="PROSITE" id="PS01295">
    <property type="entry name" value="ISPD"/>
    <property type="match status" value="1"/>
</dbReference>
<keyword evidence="12 14" id="KW-0456">Lyase</keyword>
<dbReference type="Gene3D" id="3.30.1330.50">
    <property type="entry name" value="2-C-methyl-D-erythritol 2,4-cyclodiphosphate synthase"/>
    <property type="match status" value="1"/>
</dbReference>
<feature type="binding site" evidence="14">
    <location>
        <begin position="294"/>
        <end position="296"/>
    </location>
    <ligand>
        <name>4-CDP-2-C-methyl-D-erythritol 2-phosphate</name>
        <dbReference type="ChEBI" id="CHEBI:57919"/>
    </ligand>
</feature>
<dbReference type="GO" id="GO:0050518">
    <property type="term" value="F:2-C-methyl-D-erythritol 4-phosphate cytidylyltransferase activity"/>
    <property type="evidence" value="ECO:0007669"/>
    <property type="project" value="UniProtKB-UniRule"/>
</dbReference>
<evidence type="ECO:0000256" key="14">
    <source>
        <dbReference type="HAMAP-Rule" id="MF_01520"/>
    </source>
</evidence>
<evidence type="ECO:0000256" key="1">
    <source>
        <dbReference type="ARBA" id="ARBA00000200"/>
    </source>
</evidence>
<comment type="cofactor">
    <cofactor evidence="3 14">
        <name>a divalent metal cation</name>
        <dbReference type="ChEBI" id="CHEBI:60240"/>
    </cofactor>
</comment>
<dbReference type="NCBIfam" id="TIGR00453">
    <property type="entry name" value="ispD"/>
    <property type="match status" value="1"/>
</dbReference>
<protein>
    <recommendedName>
        <fullName evidence="14">Bifunctional enzyme IspD/IspF</fullName>
    </recommendedName>
    <domain>
        <recommendedName>
            <fullName evidence="14">2-C-methyl-D-erythritol 4-phosphate cytidylyltransferase</fullName>
            <ecNumber evidence="14">2.7.7.60</ecNumber>
        </recommendedName>
        <alternativeName>
            <fullName evidence="14">4-diphosphocytidyl-2C-methyl-D-erythritol synthase</fullName>
        </alternativeName>
        <alternativeName>
            <fullName evidence="14">MEP cytidylyltransferase</fullName>
            <shortName evidence="14">MCT</shortName>
        </alternativeName>
    </domain>
    <domain>
        <recommendedName>
            <fullName evidence="14">2-C-methyl-D-erythritol 2,4-cyclodiphosphate synthase</fullName>
            <shortName evidence="14">MECDP-synthase</shortName>
            <shortName evidence="14">MECPP-synthase</shortName>
            <shortName evidence="14">MECPS</shortName>
            <ecNumber evidence="14">4.6.1.12</ecNumber>
        </recommendedName>
    </domain>
</protein>
<dbReference type="Gene3D" id="3.90.550.10">
    <property type="entry name" value="Spore Coat Polysaccharide Biosynthesis Protein SpsA, Chain A"/>
    <property type="match status" value="1"/>
</dbReference>
<dbReference type="GO" id="GO:0046872">
    <property type="term" value="F:metal ion binding"/>
    <property type="evidence" value="ECO:0007669"/>
    <property type="project" value="UniProtKB-KW"/>
</dbReference>
<feature type="site" description="Positions MEP for the nucleophilic attack" evidence="14">
    <location>
        <position position="156"/>
    </location>
</feature>
<dbReference type="InterPro" id="IPR036571">
    <property type="entry name" value="MECDP_synthase_sf"/>
</dbReference>
<keyword evidence="8 14" id="KW-0808">Transferase</keyword>
<dbReference type="EC" id="4.6.1.12" evidence="14"/>
<dbReference type="OrthoDB" id="9806837at2"/>
<dbReference type="InterPro" id="IPR026596">
    <property type="entry name" value="IspD/F"/>
</dbReference>
<comment type="similarity">
    <text evidence="6">Belongs to the IspF family.</text>
</comment>
<dbReference type="InterPro" id="IPR018294">
    <property type="entry name" value="ISPD_synthase_CS"/>
</dbReference>
<dbReference type="InterPro" id="IPR020555">
    <property type="entry name" value="MECDP_synthase_CS"/>
</dbReference>
<evidence type="ECO:0000256" key="11">
    <source>
        <dbReference type="ARBA" id="ARBA00023229"/>
    </source>
</evidence>
<feature type="region of interest" description="2-C-methyl-D-erythritol 2,4-cyclodiphosphate synthase" evidence="14">
    <location>
        <begin position="240"/>
        <end position="409"/>
    </location>
</feature>
<dbReference type="HAMAP" id="MF_01520">
    <property type="entry name" value="IspDF"/>
    <property type="match status" value="1"/>
</dbReference>
<gene>
    <name evidence="14" type="primary">ispDF</name>
    <name evidence="16" type="ORF">SAMN02745218_01708</name>
</gene>
<dbReference type="AlphaFoldDB" id="A0A1M4ZU94"/>
<feature type="site" description="Positions MEP for the nucleophilic attack" evidence="14">
    <location>
        <position position="212"/>
    </location>
</feature>
<dbReference type="PROSITE" id="PS01350">
    <property type="entry name" value="ISPF"/>
    <property type="match status" value="1"/>
</dbReference>
<feature type="domain" description="2-C-methyl-D-erythritol 2,4-cyclodiphosphate synthase" evidence="15">
    <location>
        <begin position="240"/>
        <end position="392"/>
    </location>
</feature>
<feature type="binding site" evidence="14">
    <location>
        <position position="248"/>
    </location>
    <ligand>
        <name>a divalent metal cation</name>
        <dbReference type="ChEBI" id="CHEBI:60240"/>
    </ligand>
</feature>
<dbReference type="CDD" id="cd02516">
    <property type="entry name" value="CDP-ME_synthetase"/>
    <property type="match status" value="1"/>
</dbReference>
<accession>A0A1M4ZU94</accession>
<dbReference type="InterPro" id="IPR003526">
    <property type="entry name" value="MECDP_synthase"/>
</dbReference>
<keyword evidence="10 14" id="KW-0479">Metal-binding</keyword>
<dbReference type="FunFam" id="3.90.550.10:FF:000003">
    <property type="entry name" value="2-C-methyl-D-erythritol 4-phosphate cytidylyltransferase"/>
    <property type="match status" value="1"/>
</dbReference>
<dbReference type="SUPFAM" id="SSF69765">
    <property type="entry name" value="IpsF-like"/>
    <property type="match status" value="1"/>
</dbReference>
<dbReference type="UniPathway" id="UPA00056">
    <property type="reaction ID" value="UER00093"/>
</dbReference>
<feature type="binding site" evidence="14">
    <location>
        <begin position="246"/>
        <end position="248"/>
    </location>
    <ligand>
        <name>4-CDP-2-C-methyl-D-erythritol 2-phosphate</name>
        <dbReference type="ChEBI" id="CHEBI:57919"/>
    </ligand>
</feature>
<dbReference type="PANTHER" id="PTHR32125:SF4">
    <property type="entry name" value="2-C-METHYL-D-ERYTHRITOL 4-PHOSPHATE CYTIDYLYLTRANSFERASE, CHLOROPLASTIC"/>
    <property type="match status" value="1"/>
</dbReference>
<evidence type="ECO:0000256" key="8">
    <source>
        <dbReference type="ARBA" id="ARBA00022679"/>
    </source>
</evidence>
<comment type="similarity">
    <text evidence="14">In the N-terminal section; belongs to the IspD/TarI cytidylyltransferase family. IspD subfamily.</text>
</comment>
<evidence type="ECO:0000256" key="12">
    <source>
        <dbReference type="ARBA" id="ARBA00023239"/>
    </source>
</evidence>
<dbReference type="CDD" id="cd00554">
    <property type="entry name" value="MECDP_synthase"/>
    <property type="match status" value="1"/>
</dbReference>
<feature type="binding site" evidence="14">
    <location>
        <begin position="370"/>
        <end position="373"/>
    </location>
    <ligand>
        <name>4-CDP-2-C-methyl-D-erythritol 2-phosphate</name>
        <dbReference type="ChEBI" id="CHEBI:57919"/>
    </ligand>
</feature>
<dbReference type="InterPro" id="IPR050088">
    <property type="entry name" value="IspD/TarI_cytidylyltransf_bact"/>
</dbReference>
<feature type="site" description="Transition state stabilizer" evidence="14">
    <location>
        <position position="272"/>
    </location>
</feature>
<feature type="site" description="Transition state stabilizer" evidence="14">
    <location>
        <position position="23"/>
    </location>
</feature>
<dbReference type="GO" id="GO:0008685">
    <property type="term" value="F:2-C-methyl-D-erythritol 2,4-cyclodiphosphate synthase activity"/>
    <property type="evidence" value="ECO:0007669"/>
    <property type="project" value="UniProtKB-UniRule"/>
</dbReference>
<dbReference type="Proteomes" id="UP000184196">
    <property type="component" value="Unassembled WGS sequence"/>
</dbReference>
<feature type="binding site" evidence="14">
    <location>
        <begin position="272"/>
        <end position="273"/>
    </location>
    <ligand>
        <name>4-CDP-2-C-methyl-D-erythritol 2-phosphate</name>
        <dbReference type="ChEBI" id="CHEBI:57919"/>
    </ligand>
</feature>
<dbReference type="FunFam" id="3.30.1330.50:FF:000001">
    <property type="entry name" value="2-C-methyl-D-erythritol 2,4-cyclodiphosphate synthase"/>
    <property type="match status" value="1"/>
</dbReference>
<evidence type="ECO:0000256" key="13">
    <source>
        <dbReference type="ARBA" id="ARBA00023268"/>
    </source>
</evidence>
<feature type="binding site" evidence="14">
    <location>
        <position position="377"/>
    </location>
    <ligand>
        <name>4-CDP-2-C-methyl-D-erythritol 2-phosphate</name>
        <dbReference type="ChEBI" id="CHEBI:57919"/>
    </ligand>
</feature>
<comment type="catalytic activity">
    <reaction evidence="1 14">
        <text>4-CDP-2-C-methyl-D-erythritol 2-phosphate = 2-C-methyl-D-erythritol 2,4-cyclic diphosphate + CMP</text>
        <dbReference type="Rhea" id="RHEA:23864"/>
        <dbReference type="ChEBI" id="CHEBI:57919"/>
        <dbReference type="ChEBI" id="CHEBI:58483"/>
        <dbReference type="ChEBI" id="CHEBI:60377"/>
        <dbReference type="EC" id="4.6.1.12"/>
    </reaction>
</comment>
<evidence type="ECO:0000256" key="5">
    <source>
        <dbReference type="ARBA" id="ARBA00004787"/>
    </source>
</evidence>
<dbReference type="Pfam" id="PF02542">
    <property type="entry name" value="YgbB"/>
    <property type="match status" value="1"/>
</dbReference>
<dbReference type="SUPFAM" id="SSF53448">
    <property type="entry name" value="Nucleotide-diphospho-sugar transferases"/>
    <property type="match status" value="1"/>
</dbReference>
<feature type="binding site" evidence="14">
    <location>
        <position position="280"/>
    </location>
    <ligand>
        <name>a divalent metal cation</name>
        <dbReference type="ChEBI" id="CHEBI:60240"/>
    </ligand>
</feature>
<dbReference type="HAMAP" id="MF_00108">
    <property type="entry name" value="IspD"/>
    <property type="match status" value="1"/>
</dbReference>
<dbReference type="RefSeq" id="WP_073165129.1">
    <property type="nucleotide sequence ID" value="NZ_FQUW01000018.1"/>
</dbReference>
<feature type="site" description="Transition state stabilizer" evidence="14">
    <location>
        <position position="371"/>
    </location>
</feature>
<comment type="similarity">
    <text evidence="14">In the C-terminal section; belongs to the IspF family.</text>
</comment>
<feature type="binding site" evidence="14">
    <location>
        <position position="246"/>
    </location>
    <ligand>
        <name>a divalent metal cation</name>
        <dbReference type="ChEBI" id="CHEBI:60240"/>
    </ligand>
</feature>
<feature type="site" description="Transition state stabilizer" evidence="14">
    <location>
        <position position="16"/>
    </location>
</feature>
<keyword evidence="11 14" id="KW-0414">Isoprene biosynthesis</keyword>
<dbReference type="EC" id="2.7.7.60" evidence="14"/>
<feature type="region of interest" description="2-C-methyl-D-erythritol 4-phosphate cytidylyltransferase" evidence="14">
    <location>
        <begin position="1"/>
        <end position="239"/>
    </location>
</feature>
<evidence type="ECO:0000313" key="16">
    <source>
        <dbReference type="EMBL" id="SHF21574.1"/>
    </source>
</evidence>
<evidence type="ECO:0000256" key="4">
    <source>
        <dbReference type="ARBA" id="ARBA00004709"/>
    </source>
</evidence>
<dbReference type="InterPro" id="IPR029044">
    <property type="entry name" value="Nucleotide-diphossugar_trans"/>
</dbReference>
<evidence type="ECO:0000313" key="17">
    <source>
        <dbReference type="Proteomes" id="UP000184196"/>
    </source>
</evidence>
<comment type="catalytic activity">
    <reaction evidence="2 14">
        <text>2-C-methyl-D-erythritol 4-phosphate + CTP + H(+) = 4-CDP-2-C-methyl-D-erythritol + diphosphate</text>
        <dbReference type="Rhea" id="RHEA:13429"/>
        <dbReference type="ChEBI" id="CHEBI:15378"/>
        <dbReference type="ChEBI" id="CHEBI:33019"/>
        <dbReference type="ChEBI" id="CHEBI:37563"/>
        <dbReference type="ChEBI" id="CHEBI:57823"/>
        <dbReference type="ChEBI" id="CHEBI:58262"/>
        <dbReference type="EC" id="2.7.7.60"/>
    </reaction>
</comment>